<dbReference type="Gene3D" id="3.30.70.920">
    <property type="match status" value="2"/>
</dbReference>
<dbReference type="Gene3D" id="1.10.10.10">
    <property type="entry name" value="Winged helix-like DNA-binding domain superfamily/Winged helix DNA-binding domain"/>
    <property type="match status" value="2"/>
</dbReference>
<evidence type="ECO:0000313" key="3">
    <source>
        <dbReference type="Proteomes" id="UP000680588"/>
    </source>
</evidence>
<dbReference type="GO" id="GO:0043200">
    <property type="term" value="P:response to amino acid"/>
    <property type="evidence" value="ECO:0007669"/>
    <property type="project" value="TreeGrafter"/>
</dbReference>
<reference evidence="2" key="1">
    <citation type="submission" date="2021-06" db="EMBL/GenBank/DDBJ databases">
        <title>Novel species in genus Arthrobacter.</title>
        <authorList>
            <person name="Zhang G."/>
        </authorList>
    </citation>
    <scope>NUCLEOTIDE SEQUENCE</scope>
    <source>
        <strain evidence="2">Zg-ZUI122</strain>
    </source>
</reference>
<dbReference type="Pfam" id="PF01037">
    <property type="entry name" value="AsnC_trans_reg"/>
    <property type="match status" value="1"/>
</dbReference>
<organism evidence="2 3">
    <name type="scientific">Arthrobacter sunyaminii</name>
    <dbReference type="NCBI Taxonomy" id="2816859"/>
    <lineage>
        <taxon>Bacteria</taxon>
        <taxon>Bacillati</taxon>
        <taxon>Actinomycetota</taxon>
        <taxon>Actinomycetes</taxon>
        <taxon>Micrococcales</taxon>
        <taxon>Micrococcaceae</taxon>
        <taxon>Arthrobacter</taxon>
    </lineage>
</organism>
<dbReference type="PANTHER" id="PTHR30154:SF34">
    <property type="entry name" value="TRANSCRIPTIONAL REGULATOR AZLB"/>
    <property type="match status" value="1"/>
</dbReference>
<dbReference type="KEGG" id="asun:KG104_07865"/>
<feature type="domain" description="Transcription regulator AsnC/Lrp ligand binding" evidence="1">
    <location>
        <begin position="68"/>
        <end position="136"/>
    </location>
</feature>
<accession>A0A975S862</accession>
<dbReference type="RefSeq" id="WP_207346652.1">
    <property type="nucleotide sequence ID" value="NZ_CP076456.1"/>
</dbReference>
<protein>
    <submittedName>
        <fullName evidence="2">Lrp/AsnC family transcriptional regulator</fullName>
    </submittedName>
</protein>
<dbReference type="EMBL" id="CP076456">
    <property type="protein sequence ID" value="QWQ37619.1"/>
    <property type="molecule type" value="Genomic_DNA"/>
</dbReference>
<sequence length="333" mass="36092">MHDYDLNPLDLRIINALQIAPRGPWAQLAPVIGADPATLNRRWQDLSASGAAWISTFDPCSWEAGALVEVNCRSGANQRVASALAETPEAIGVDLTAGGRDIVATIAAPSEAALWTYLLEELPLIQGIESARSHPIARNIYEASSWRIRALDASETKQVQRLATVTGSRATGRNPALEQEIIAVLNQDGRAPATAIGAALDLSPRLIRDTMAQMAASGRMNQRTEVVRAGSGWPVSAWYFLRVPASKLDGIAVRLRQLEELRVVTHTIGPYDLIMGVWLKSLAEIQRLEQQLEVKLPGVSTVDRSVVVRSVKQLGQILDAQGRATGRNNLHAV</sequence>
<dbReference type="GO" id="GO:0043565">
    <property type="term" value="F:sequence-specific DNA binding"/>
    <property type="evidence" value="ECO:0007669"/>
    <property type="project" value="TreeGrafter"/>
</dbReference>
<dbReference type="SUPFAM" id="SSF54909">
    <property type="entry name" value="Dimeric alpha+beta barrel"/>
    <property type="match status" value="2"/>
</dbReference>
<evidence type="ECO:0000313" key="2">
    <source>
        <dbReference type="EMBL" id="QWQ37619.1"/>
    </source>
</evidence>
<dbReference type="AlphaFoldDB" id="A0A975S862"/>
<dbReference type="InterPro" id="IPR019888">
    <property type="entry name" value="Tscrpt_reg_AsnC-like"/>
</dbReference>
<dbReference type="SMART" id="SM00344">
    <property type="entry name" value="HTH_ASNC"/>
    <property type="match status" value="1"/>
</dbReference>
<dbReference type="PANTHER" id="PTHR30154">
    <property type="entry name" value="LEUCINE-RESPONSIVE REGULATORY PROTEIN"/>
    <property type="match status" value="1"/>
</dbReference>
<dbReference type="InterPro" id="IPR036388">
    <property type="entry name" value="WH-like_DNA-bd_sf"/>
</dbReference>
<proteinExistence type="predicted"/>
<name>A0A975S862_9MICC</name>
<dbReference type="InterPro" id="IPR019887">
    <property type="entry name" value="Tscrpt_reg_AsnC/Lrp_C"/>
</dbReference>
<gene>
    <name evidence="2" type="ORF">KG104_07865</name>
</gene>
<keyword evidence="3" id="KW-1185">Reference proteome</keyword>
<dbReference type="InterPro" id="IPR011008">
    <property type="entry name" value="Dimeric_a/b-barrel"/>
</dbReference>
<evidence type="ECO:0000259" key="1">
    <source>
        <dbReference type="Pfam" id="PF01037"/>
    </source>
</evidence>
<dbReference type="Proteomes" id="UP000680588">
    <property type="component" value="Chromosome"/>
</dbReference>
<dbReference type="GO" id="GO:0005829">
    <property type="term" value="C:cytosol"/>
    <property type="evidence" value="ECO:0007669"/>
    <property type="project" value="TreeGrafter"/>
</dbReference>